<sequence length="214" mass="22893">MTETLTRHTMVTPTAAAWAALLAARPDLAREPLLARWGSAGYPLVARRPAWEDDAGAVPLGLPLPPSQGKQRIAVSLKPGDIAGSARPPLLRDAASAAPAAWQASIVALLRLDPSTRCFGSLAWQHLTALAYVSDSSDLDLLWDLPDADGLDPLLDGIAAIERCAPMRIDGEILAAAGGANWRELWQRGEEILVKGRTEARLMARARFLAGERP</sequence>
<evidence type="ECO:0000259" key="4">
    <source>
        <dbReference type="Pfam" id="PF20866"/>
    </source>
</evidence>
<evidence type="ECO:0000256" key="2">
    <source>
        <dbReference type="ARBA" id="ARBA00022695"/>
    </source>
</evidence>
<dbReference type="EMBL" id="BSPC01000024">
    <property type="protein sequence ID" value="GLS19829.1"/>
    <property type="molecule type" value="Genomic_DNA"/>
</dbReference>
<proteinExistence type="predicted"/>
<dbReference type="NCBIfam" id="TIGR03135">
    <property type="entry name" value="malonate_mdcG"/>
    <property type="match status" value="1"/>
</dbReference>
<dbReference type="InterPro" id="IPR048903">
    <property type="entry name" value="MdcG_N"/>
</dbReference>
<evidence type="ECO:0000256" key="1">
    <source>
        <dbReference type="ARBA" id="ARBA00022679"/>
    </source>
</evidence>
<dbReference type="Pfam" id="PF20866">
    <property type="entry name" value="MdcG_N"/>
    <property type="match status" value="1"/>
</dbReference>
<dbReference type="InterPro" id="IPR049180">
    <property type="entry name" value="MdcG_C"/>
</dbReference>
<evidence type="ECO:0000259" key="3">
    <source>
        <dbReference type="Pfam" id="PF10620"/>
    </source>
</evidence>
<reference evidence="6" key="1">
    <citation type="journal article" date="2019" name="Int. J. Syst. Evol. Microbiol.">
        <title>The Global Catalogue of Microorganisms (GCM) 10K type strain sequencing project: providing services to taxonomists for standard genome sequencing and annotation.</title>
        <authorList>
            <consortium name="The Broad Institute Genomics Platform"/>
            <consortium name="The Broad Institute Genome Sequencing Center for Infectious Disease"/>
            <person name="Wu L."/>
            <person name="Ma J."/>
        </authorList>
    </citation>
    <scope>NUCLEOTIDE SEQUENCE [LARGE SCALE GENOMIC DNA]</scope>
    <source>
        <strain evidence="6">NBRC 101365</strain>
    </source>
</reference>
<evidence type="ECO:0000313" key="5">
    <source>
        <dbReference type="EMBL" id="GLS19829.1"/>
    </source>
</evidence>
<keyword evidence="2" id="KW-0548">Nucleotidyltransferase</keyword>
<protein>
    <submittedName>
        <fullName evidence="5">Phosphoribosyl-dephospho-CoA transferase</fullName>
    </submittedName>
</protein>
<feature type="domain" description="Phosphoribosyl-dephospho-CoA transferase MdcG C-terminal" evidence="3">
    <location>
        <begin position="91"/>
        <end position="205"/>
    </location>
</feature>
<dbReference type="GO" id="GO:0016740">
    <property type="term" value="F:transferase activity"/>
    <property type="evidence" value="ECO:0007669"/>
    <property type="project" value="UniProtKB-KW"/>
</dbReference>
<feature type="domain" description="Phosphoribosyl-dephospho-CoA transferase MdcG N-terminal" evidence="4">
    <location>
        <begin position="7"/>
        <end position="88"/>
    </location>
</feature>
<organism evidence="5 6">
    <name type="scientific">Labrys miyagiensis</name>
    <dbReference type="NCBI Taxonomy" id="346912"/>
    <lineage>
        <taxon>Bacteria</taxon>
        <taxon>Pseudomonadati</taxon>
        <taxon>Pseudomonadota</taxon>
        <taxon>Alphaproteobacteria</taxon>
        <taxon>Hyphomicrobiales</taxon>
        <taxon>Xanthobacteraceae</taxon>
        <taxon>Labrys</taxon>
    </lineage>
</organism>
<dbReference type="Pfam" id="PF10620">
    <property type="entry name" value="MdcG"/>
    <property type="match status" value="1"/>
</dbReference>
<keyword evidence="6" id="KW-1185">Reference proteome</keyword>
<accession>A0ABQ6CMA4</accession>
<evidence type="ECO:0000313" key="6">
    <source>
        <dbReference type="Proteomes" id="UP001156882"/>
    </source>
</evidence>
<keyword evidence="1 5" id="KW-0808">Transferase</keyword>
<dbReference type="InterPro" id="IPR017557">
    <property type="entry name" value="Holo-ACP_synthase"/>
</dbReference>
<dbReference type="Proteomes" id="UP001156882">
    <property type="component" value="Unassembled WGS sequence"/>
</dbReference>
<name>A0ABQ6CMA4_9HYPH</name>
<comment type="caution">
    <text evidence="5">The sequence shown here is derived from an EMBL/GenBank/DDBJ whole genome shotgun (WGS) entry which is preliminary data.</text>
</comment>
<dbReference type="RefSeq" id="WP_284312858.1">
    <property type="nucleotide sequence ID" value="NZ_BSPC01000024.1"/>
</dbReference>
<gene>
    <name evidence="5" type="primary">mdcG</name>
    <name evidence="5" type="ORF">GCM10007874_28460</name>
</gene>